<evidence type="ECO:0000256" key="2">
    <source>
        <dbReference type="ARBA" id="ARBA00022475"/>
    </source>
</evidence>
<dbReference type="HOGENOM" id="CLU_040769_0_2_9"/>
<dbReference type="PANTHER" id="PTHR47089:SF1">
    <property type="entry name" value="GUANOSINE ABC TRANSPORTER PERMEASE PROTEIN NUPP"/>
    <property type="match status" value="1"/>
</dbReference>
<dbReference type="InterPro" id="IPR001851">
    <property type="entry name" value="ABC_transp_permease"/>
</dbReference>
<dbReference type="GO" id="GO:0022857">
    <property type="term" value="F:transmembrane transporter activity"/>
    <property type="evidence" value="ECO:0007669"/>
    <property type="project" value="InterPro"/>
</dbReference>
<keyword evidence="3 6" id="KW-0812">Transmembrane</keyword>
<keyword evidence="5 6" id="KW-0472">Membrane</keyword>
<dbReference type="Pfam" id="PF02653">
    <property type="entry name" value="BPD_transp_2"/>
    <property type="match status" value="1"/>
</dbReference>
<dbReference type="CDD" id="cd06580">
    <property type="entry name" value="TM_PBP1_transp_TpRbsC_like"/>
    <property type="match status" value="1"/>
</dbReference>
<comment type="subcellular location">
    <subcellularLocation>
        <location evidence="1">Cell membrane</location>
        <topology evidence="1">Multi-pass membrane protein</topology>
    </subcellularLocation>
</comment>
<dbReference type="eggNOG" id="COG4603">
    <property type="taxonomic scope" value="Bacteria"/>
</dbReference>
<evidence type="ECO:0000256" key="1">
    <source>
        <dbReference type="ARBA" id="ARBA00004651"/>
    </source>
</evidence>
<dbReference type="Proteomes" id="UP000000719">
    <property type="component" value="Chromosome"/>
</dbReference>
<sequence>MLGTDKRVNKVKSDKTGSQEYFNNLIFPVIAVIFGLVAGGIFMVIIGKNPFKAYQVLINSSFGSLRGFSEMLVNTTPLIFTGLSVAFAFRTGLFNIGGEGQFLVAYTATAWVGYALSLPWFIHVPLALIAGIIAGGLWGGIAGYLKAKMGVHEVITTIMLNYIGFHYVGFLLGKKLKDPSVALPATPVIKETAQLHKLLPPRLNTSILLALIAAVLVYYILWKTTIGYEIRAVGLNPEASRYGGINVGKSMVLAMFISGALAGLAGSTQVMGLEPRAYQPFGFLGYGFTGIAVALLGKNHPAGVVLGALLFGVLARGSNQMQSLAGVPKEVIEVIQAIIILFVAAEYAFKLLAQKTSQKGVGAGD</sequence>
<dbReference type="KEGG" id="hor:Hore_08790"/>
<feature type="transmembrane region" description="Helical" evidence="6">
    <location>
        <begin position="251"/>
        <end position="271"/>
    </location>
</feature>
<organism evidence="7 8">
    <name type="scientific">Halothermothrix orenii (strain H 168 / OCM 544 / DSM 9562)</name>
    <dbReference type="NCBI Taxonomy" id="373903"/>
    <lineage>
        <taxon>Bacteria</taxon>
        <taxon>Bacillati</taxon>
        <taxon>Bacillota</taxon>
        <taxon>Clostridia</taxon>
        <taxon>Halanaerobiales</taxon>
        <taxon>Halothermotrichaceae</taxon>
        <taxon>Halothermothrix</taxon>
    </lineage>
</organism>
<evidence type="ECO:0000256" key="6">
    <source>
        <dbReference type="SAM" id="Phobius"/>
    </source>
</evidence>
<name>B8CWG6_HALOH</name>
<evidence type="ECO:0000256" key="3">
    <source>
        <dbReference type="ARBA" id="ARBA00022692"/>
    </source>
</evidence>
<reference evidence="7 8" key="1">
    <citation type="journal article" date="2009" name="PLoS ONE">
        <title>Genome analysis of the anaerobic thermohalophilic bacterium Halothermothrix orenii.</title>
        <authorList>
            <person name="Mavromatis K."/>
            <person name="Ivanova N."/>
            <person name="Anderson I."/>
            <person name="Lykidis A."/>
            <person name="Hooper S.D."/>
            <person name="Sun H."/>
            <person name="Kunin V."/>
            <person name="Lapidus A."/>
            <person name="Hugenholtz P."/>
            <person name="Patel B."/>
            <person name="Kyrpides N.C."/>
        </authorList>
    </citation>
    <scope>NUCLEOTIDE SEQUENCE [LARGE SCALE GENOMIC DNA]</scope>
    <source>
        <strain evidence="8">H 168 / OCM 544 / DSM 9562</strain>
    </source>
</reference>
<evidence type="ECO:0000313" key="8">
    <source>
        <dbReference type="Proteomes" id="UP000000719"/>
    </source>
</evidence>
<proteinExistence type="predicted"/>
<feature type="transmembrane region" description="Helical" evidence="6">
    <location>
        <begin position="277"/>
        <end position="296"/>
    </location>
</feature>
<evidence type="ECO:0000313" key="7">
    <source>
        <dbReference type="EMBL" id="ACL69635.1"/>
    </source>
</evidence>
<feature type="transmembrane region" description="Helical" evidence="6">
    <location>
        <begin position="21"/>
        <end position="46"/>
    </location>
</feature>
<keyword evidence="8" id="KW-1185">Reference proteome</keyword>
<dbReference type="PANTHER" id="PTHR47089">
    <property type="entry name" value="ABC TRANSPORTER, PERMEASE PROTEIN"/>
    <property type="match status" value="1"/>
</dbReference>
<dbReference type="GO" id="GO:0005886">
    <property type="term" value="C:plasma membrane"/>
    <property type="evidence" value="ECO:0007669"/>
    <property type="project" value="UniProtKB-SubCell"/>
</dbReference>
<evidence type="ECO:0000256" key="5">
    <source>
        <dbReference type="ARBA" id="ARBA00023136"/>
    </source>
</evidence>
<feature type="transmembrane region" description="Helical" evidence="6">
    <location>
        <begin position="102"/>
        <end position="122"/>
    </location>
</feature>
<keyword evidence="2" id="KW-1003">Cell membrane</keyword>
<gene>
    <name evidence="7" type="ordered locus">Hore_08790</name>
</gene>
<feature type="transmembrane region" description="Helical" evidence="6">
    <location>
        <begin position="331"/>
        <end position="349"/>
    </location>
</feature>
<feature type="transmembrane region" description="Helical" evidence="6">
    <location>
        <begin position="128"/>
        <end position="147"/>
    </location>
</feature>
<dbReference type="STRING" id="373903.Hore_08790"/>
<evidence type="ECO:0000256" key="4">
    <source>
        <dbReference type="ARBA" id="ARBA00022989"/>
    </source>
</evidence>
<feature type="transmembrane region" description="Helical" evidence="6">
    <location>
        <begin position="203"/>
        <end position="221"/>
    </location>
</feature>
<feature type="transmembrane region" description="Helical" evidence="6">
    <location>
        <begin position="303"/>
        <end position="319"/>
    </location>
</feature>
<protein>
    <submittedName>
        <fullName evidence="7">Inner-membrane translocator</fullName>
    </submittedName>
</protein>
<feature type="transmembrane region" description="Helical" evidence="6">
    <location>
        <begin position="154"/>
        <end position="173"/>
    </location>
</feature>
<accession>B8CWG6</accession>
<dbReference type="EMBL" id="CP001098">
    <property type="protein sequence ID" value="ACL69635.1"/>
    <property type="molecule type" value="Genomic_DNA"/>
</dbReference>
<feature type="transmembrane region" description="Helical" evidence="6">
    <location>
        <begin position="71"/>
        <end position="90"/>
    </location>
</feature>
<dbReference type="AlphaFoldDB" id="B8CWG6"/>
<dbReference type="RefSeq" id="WP_012635822.1">
    <property type="nucleotide sequence ID" value="NC_011899.1"/>
</dbReference>
<keyword evidence="4 6" id="KW-1133">Transmembrane helix</keyword>